<accession>A0A5E6ZKP3</accession>
<name>A0A5E6ZKP3_PSEFL</name>
<gene>
    <name evidence="2" type="ORF">PS723_00017</name>
</gene>
<evidence type="ECO:0000256" key="1">
    <source>
        <dbReference type="SAM" id="MobiDB-lite"/>
    </source>
</evidence>
<feature type="region of interest" description="Disordered" evidence="1">
    <location>
        <begin position="53"/>
        <end position="77"/>
    </location>
</feature>
<dbReference type="AlphaFoldDB" id="A0A5E6ZKP3"/>
<dbReference type="Proteomes" id="UP000379480">
    <property type="component" value="Unassembled WGS sequence"/>
</dbReference>
<reference evidence="2 3" key="1">
    <citation type="submission" date="2019-09" db="EMBL/GenBank/DDBJ databases">
        <authorList>
            <person name="Chandra G."/>
            <person name="Truman W A."/>
        </authorList>
    </citation>
    <scope>NUCLEOTIDE SEQUENCE [LARGE SCALE GENOMIC DNA]</scope>
    <source>
        <strain evidence="2">PS723</strain>
    </source>
</reference>
<evidence type="ECO:0000313" key="2">
    <source>
        <dbReference type="EMBL" id="VVN64713.1"/>
    </source>
</evidence>
<sequence>MEPNSYGDEQLGYAIQDLVDEGLLKEGPTSYGIALHDNDHDSLSDAEKRVFDHHVEPLPSRRARQLERQRIIDSNPD</sequence>
<dbReference type="RefSeq" id="WP_150801667.1">
    <property type="nucleotide sequence ID" value="NZ_CABVHY010000001.1"/>
</dbReference>
<proteinExistence type="predicted"/>
<evidence type="ECO:0000313" key="3">
    <source>
        <dbReference type="Proteomes" id="UP000379480"/>
    </source>
</evidence>
<protein>
    <submittedName>
        <fullName evidence="2">Uncharacterized protein</fullName>
    </submittedName>
</protein>
<dbReference type="OrthoDB" id="6906651at2"/>
<dbReference type="EMBL" id="CABVHY010000001">
    <property type="protein sequence ID" value="VVN64713.1"/>
    <property type="molecule type" value="Genomic_DNA"/>
</dbReference>
<organism evidence="2 3">
    <name type="scientific">Pseudomonas fluorescens</name>
    <dbReference type="NCBI Taxonomy" id="294"/>
    <lineage>
        <taxon>Bacteria</taxon>
        <taxon>Pseudomonadati</taxon>
        <taxon>Pseudomonadota</taxon>
        <taxon>Gammaproteobacteria</taxon>
        <taxon>Pseudomonadales</taxon>
        <taxon>Pseudomonadaceae</taxon>
        <taxon>Pseudomonas</taxon>
    </lineage>
</organism>